<accession>A0AAN8ZL56</accession>
<dbReference type="AlphaFoldDB" id="A0AAN8ZL56"/>
<evidence type="ECO:0000313" key="1">
    <source>
        <dbReference type="EMBL" id="KAK6938130.1"/>
    </source>
</evidence>
<organism evidence="1 2">
    <name type="scientific">Dillenia turbinata</name>
    <dbReference type="NCBI Taxonomy" id="194707"/>
    <lineage>
        <taxon>Eukaryota</taxon>
        <taxon>Viridiplantae</taxon>
        <taxon>Streptophyta</taxon>
        <taxon>Embryophyta</taxon>
        <taxon>Tracheophyta</taxon>
        <taxon>Spermatophyta</taxon>
        <taxon>Magnoliopsida</taxon>
        <taxon>eudicotyledons</taxon>
        <taxon>Gunneridae</taxon>
        <taxon>Pentapetalae</taxon>
        <taxon>Dilleniales</taxon>
        <taxon>Dilleniaceae</taxon>
        <taxon>Dillenia</taxon>
    </lineage>
</organism>
<evidence type="ECO:0000313" key="2">
    <source>
        <dbReference type="Proteomes" id="UP001370490"/>
    </source>
</evidence>
<name>A0AAN8ZL56_9MAGN</name>
<keyword evidence="2" id="KW-1185">Reference proteome</keyword>
<dbReference type="Proteomes" id="UP001370490">
    <property type="component" value="Unassembled WGS sequence"/>
</dbReference>
<reference evidence="1 2" key="1">
    <citation type="submission" date="2023-12" db="EMBL/GenBank/DDBJ databases">
        <title>A high-quality genome assembly for Dillenia turbinata (Dilleniales).</title>
        <authorList>
            <person name="Chanderbali A."/>
        </authorList>
    </citation>
    <scope>NUCLEOTIDE SEQUENCE [LARGE SCALE GENOMIC DNA]</scope>
    <source>
        <strain evidence="1">LSX21</strain>
        <tissue evidence="1">Leaf</tissue>
    </source>
</reference>
<sequence length="236" mass="26624">MGKSLTNDHLPLMLLATLVKTKKGEFEDSSSRQTCSNVGQSFKDGTANYATSFFGAINSTATSAKAIFCDYIRRSVWTKWQHQWLKSTQNIDLNQNQGICFTFPLLYKVLHKSFEFFRGFAFLSILRVLNDAVATCKLVIVADLPYSMNANTKCEMYSLRLVLMESVMGRHLVSSIDIVINCPRGKGYCRPVPLNHAVMEMTVELVFACLCANPLYWPTMGEFSLKPTPQSFLEKL</sequence>
<dbReference type="EMBL" id="JBAMMX010000006">
    <property type="protein sequence ID" value="KAK6938130.1"/>
    <property type="molecule type" value="Genomic_DNA"/>
</dbReference>
<protein>
    <submittedName>
        <fullName evidence="1">Uncharacterized protein</fullName>
    </submittedName>
</protein>
<proteinExistence type="predicted"/>
<gene>
    <name evidence="1" type="ORF">RJ641_031638</name>
</gene>
<comment type="caution">
    <text evidence="1">The sequence shown here is derived from an EMBL/GenBank/DDBJ whole genome shotgun (WGS) entry which is preliminary data.</text>
</comment>